<sequence>MDYRVVIFNNHPNLNFTVLTTVFSFFALSPTPSSVPIVLTLTTLLVYGRILFPGEHSLRNTSILTIGIAVAGALARLSPSLDALSSAGVSIIILSLLSLITSALAIAVVYLDTRLCTRFNAAWSQLTFFPALWATLWFGVSFVSPVGRLSAWSSTDVGGYYGWLAPYLGPVGNDWVVAAWAVVLSQAIGTWYIGENQEEPPLIAHTAAPATKKPSYLSHLSSSLLLTTILVLLAVPSMVLSNYPLPIIPPAVTPLSVGCVLPAFQRYKHHKFVLEDYVKETARLTSSARVLLWPEGAVTFNSEAERSEGLAKVRKVATGSVVGVSFEEAFGDDNGKSSRRTGIAVISQASPEPQLVYFKRHLVPVAESFSLSHSLVPPSIVTLDLSAPKDVNKTDWVPSGPPYTRPVPISASICLDFAAPAPFAELESKPALILAPARTWDIAVGNAMWQQARQRADELSTMILWCDGGDGGVSGVTGGGFRDFTQVGPGSWVKTIGIQYPFDDRRTTHARVGDLALLFIWLLVLGGSVLNRVPFRKHDLTAIRNKIFSRQNVANGPREGNLLNLE</sequence>
<feature type="transmembrane region" description="Helical" evidence="1">
    <location>
        <begin position="12"/>
        <end position="29"/>
    </location>
</feature>
<keyword evidence="1" id="KW-1133">Transmembrane helix</keyword>
<organism evidence="2 3">
    <name type="scientific">Asterophora parasitica</name>
    <dbReference type="NCBI Taxonomy" id="117018"/>
    <lineage>
        <taxon>Eukaryota</taxon>
        <taxon>Fungi</taxon>
        <taxon>Dikarya</taxon>
        <taxon>Basidiomycota</taxon>
        <taxon>Agaricomycotina</taxon>
        <taxon>Agaricomycetes</taxon>
        <taxon>Agaricomycetidae</taxon>
        <taxon>Agaricales</taxon>
        <taxon>Tricholomatineae</taxon>
        <taxon>Lyophyllaceae</taxon>
        <taxon>Asterophora</taxon>
    </lineage>
</organism>
<keyword evidence="3" id="KW-1185">Reference proteome</keyword>
<dbReference type="Gene3D" id="3.60.110.10">
    <property type="entry name" value="Carbon-nitrogen hydrolase"/>
    <property type="match status" value="1"/>
</dbReference>
<dbReference type="AlphaFoldDB" id="A0A9P7KG68"/>
<dbReference type="InterPro" id="IPR036526">
    <property type="entry name" value="C-N_Hydrolase_sf"/>
</dbReference>
<dbReference type="OrthoDB" id="2626014at2759"/>
<feature type="transmembrane region" description="Helical" evidence="1">
    <location>
        <begin position="215"/>
        <end position="235"/>
    </location>
</feature>
<feature type="transmembrane region" description="Helical" evidence="1">
    <location>
        <begin position="123"/>
        <end position="143"/>
    </location>
</feature>
<gene>
    <name evidence="2" type="ORF">DXG03_008903</name>
</gene>
<dbReference type="Proteomes" id="UP000775547">
    <property type="component" value="Unassembled WGS sequence"/>
</dbReference>
<comment type="caution">
    <text evidence="2">The sequence shown here is derived from an EMBL/GenBank/DDBJ whole genome shotgun (WGS) entry which is preliminary data.</text>
</comment>
<evidence type="ECO:0000256" key="1">
    <source>
        <dbReference type="SAM" id="Phobius"/>
    </source>
</evidence>
<reference evidence="2" key="1">
    <citation type="submission" date="2020-07" db="EMBL/GenBank/DDBJ databases">
        <authorList>
            <person name="Nieuwenhuis M."/>
            <person name="Van De Peppel L.J.J."/>
        </authorList>
    </citation>
    <scope>NUCLEOTIDE SEQUENCE</scope>
    <source>
        <strain evidence="2">AP01</strain>
        <tissue evidence="2">Mycelium</tissue>
    </source>
</reference>
<evidence type="ECO:0000313" key="2">
    <source>
        <dbReference type="EMBL" id="KAG5647550.1"/>
    </source>
</evidence>
<dbReference type="EMBL" id="JABCKV010000008">
    <property type="protein sequence ID" value="KAG5647550.1"/>
    <property type="molecule type" value="Genomic_DNA"/>
</dbReference>
<accession>A0A9P7KG68</accession>
<feature type="transmembrane region" description="Helical" evidence="1">
    <location>
        <begin position="87"/>
        <end position="111"/>
    </location>
</feature>
<evidence type="ECO:0000313" key="3">
    <source>
        <dbReference type="Proteomes" id="UP000775547"/>
    </source>
</evidence>
<evidence type="ECO:0008006" key="4">
    <source>
        <dbReference type="Google" id="ProtNLM"/>
    </source>
</evidence>
<protein>
    <recommendedName>
        <fullName evidence="4">CN hydrolase domain-containing protein</fullName>
    </recommendedName>
</protein>
<feature type="transmembrane region" description="Helical" evidence="1">
    <location>
        <begin position="35"/>
        <end position="52"/>
    </location>
</feature>
<reference evidence="2" key="2">
    <citation type="submission" date="2021-10" db="EMBL/GenBank/DDBJ databases">
        <title>Phylogenomics reveals ancestral predisposition of the termite-cultivated fungus Termitomyces towards a domesticated lifestyle.</title>
        <authorList>
            <person name="Auxier B."/>
            <person name="Grum-Grzhimaylo A."/>
            <person name="Cardenas M.E."/>
            <person name="Lodge J.D."/>
            <person name="Laessoe T."/>
            <person name="Pedersen O."/>
            <person name="Smith M.E."/>
            <person name="Kuyper T.W."/>
            <person name="Franco-Molano E.A."/>
            <person name="Baroni T.J."/>
            <person name="Aanen D.K."/>
        </authorList>
    </citation>
    <scope>NUCLEOTIDE SEQUENCE</scope>
    <source>
        <strain evidence="2">AP01</strain>
        <tissue evidence="2">Mycelium</tissue>
    </source>
</reference>
<keyword evidence="1" id="KW-0472">Membrane</keyword>
<proteinExistence type="predicted"/>
<dbReference type="SUPFAM" id="SSF56317">
    <property type="entry name" value="Carbon-nitrogen hydrolase"/>
    <property type="match status" value="1"/>
</dbReference>
<feature type="transmembrane region" description="Helical" evidence="1">
    <location>
        <begin position="64"/>
        <end position="81"/>
    </location>
</feature>
<keyword evidence="1" id="KW-0812">Transmembrane</keyword>
<name>A0A9P7KG68_9AGAR</name>